<keyword evidence="6" id="KW-0408">Iron</keyword>
<evidence type="ECO:0000256" key="1">
    <source>
        <dbReference type="ARBA" id="ARBA00007874"/>
    </source>
</evidence>
<accession>R4YT28</accession>
<dbReference type="PATRIC" id="fig|698738.3.peg.1304"/>
<feature type="compositionally biased region" description="Polar residues" evidence="9">
    <location>
        <begin position="1"/>
        <end position="11"/>
    </location>
</feature>
<dbReference type="SUPFAM" id="SSF54292">
    <property type="entry name" value="2Fe-2S ferredoxin-like"/>
    <property type="match status" value="1"/>
</dbReference>
<dbReference type="HOGENOM" id="CLU_1658359_0_0_6"/>
<comment type="similarity">
    <text evidence="1">Belongs to the 2Fe2S plant-type ferredoxin family.</text>
</comment>
<dbReference type="PROSITE" id="PS51085">
    <property type="entry name" value="2FE2S_FER_2"/>
    <property type="match status" value="1"/>
</dbReference>
<feature type="compositionally biased region" description="Basic and acidic residues" evidence="9">
    <location>
        <begin position="12"/>
        <end position="22"/>
    </location>
</feature>
<evidence type="ECO:0000256" key="6">
    <source>
        <dbReference type="ARBA" id="ARBA00023004"/>
    </source>
</evidence>
<evidence type="ECO:0000313" key="12">
    <source>
        <dbReference type="Proteomes" id="UP000032749"/>
    </source>
</evidence>
<proteinExistence type="inferred from homology"/>
<keyword evidence="2" id="KW-0813">Transport</keyword>
<dbReference type="InterPro" id="IPR006058">
    <property type="entry name" value="2Fe2S_fd_BS"/>
</dbReference>
<dbReference type="Pfam" id="PF00111">
    <property type="entry name" value="Fer2"/>
    <property type="match status" value="1"/>
</dbReference>
<dbReference type="AlphaFoldDB" id="R4YT28"/>
<dbReference type="GO" id="GO:0051537">
    <property type="term" value="F:2 iron, 2 sulfur cluster binding"/>
    <property type="evidence" value="ECO:0007669"/>
    <property type="project" value="UniProtKB-KW"/>
</dbReference>
<dbReference type="PANTHER" id="PTHR43112">
    <property type="entry name" value="FERREDOXIN"/>
    <property type="match status" value="1"/>
</dbReference>
<dbReference type="STRING" id="698738.OLEAN_C12580"/>
<dbReference type="NCBIfam" id="NF007985">
    <property type="entry name" value="PRK10713.1"/>
    <property type="match status" value="1"/>
</dbReference>
<feature type="region of interest" description="Disordered" evidence="9">
    <location>
        <begin position="1"/>
        <end position="27"/>
    </location>
</feature>
<dbReference type="EMBL" id="FO203512">
    <property type="protein sequence ID" value="CCK75434.1"/>
    <property type="molecule type" value="Genomic_DNA"/>
</dbReference>
<sequence>MNQSTNTCQKSAQDDSNKHQEDFLLDGLAPKHHDFSLEADTVETHVENEPVQNSLLLTNEDPEQPESSAQIDLDGMDKPVHQVSIYNSSEQAKTISFQHAKTLLESLEAQDVTLNYQCREGYCGSCRTQLLEGEVHYTEEPMAWINDDEILPCCCIPKTAIHIKLP</sequence>
<reference evidence="11 12" key="1">
    <citation type="journal article" date="2013" name="Nat. Commun.">
        <title>Genome sequence and functional genomic analysis of the oil-degrading bacterium Oleispira antarctica.</title>
        <authorList>
            <person name="Kube M."/>
            <person name="Chernikova T.N."/>
            <person name="Al-Ramahi Y."/>
            <person name="Beloqui A."/>
            <person name="Lopez-Cortez N."/>
            <person name="Guazzaroni M.E."/>
            <person name="Heipieper H.J."/>
            <person name="Klages S."/>
            <person name="Kotsyurbenko O.R."/>
            <person name="Langer I."/>
            <person name="Nechitaylo T.Y."/>
            <person name="Lunsdorf H."/>
            <person name="Fernandez M."/>
            <person name="Juarez S."/>
            <person name="Ciordia S."/>
            <person name="Singer A."/>
            <person name="Kagan O."/>
            <person name="Egorova O."/>
            <person name="Petit P.A."/>
            <person name="Stogios P."/>
            <person name="Kim Y."/>
            <person name="Tchigvintsev A."/>
            <person name="Flick R."/>
            <person name="Denaro R."/>
            <person name="Genovese M."/>
            <person name="Albar J.P."/>
            <person name="Reva O.N."/>
            <person name="Martinez-Gomariz M."/>
            <person name="Tran H."/>
            <person name="Ferrer M."/>
            <person name="Savchenko A."/>
            <person name="Yakunin A.F."/>
            <person name="Yakimov M.M."/>
            <person name="Golyshina O.V."/>
            <person name="Reinhardt R."/>
            <person name="Golyshin P.N."/>
        </authorList>
    </citation>
    <scope>NUCLEOTIDE SEQUENCE [LARGE SCALE GENOMIC DNA]</scope>
</reference>
<evidence type="ECO:0000256" key="2">
    <source>
        <dbReference type="ARBA" id="ARBA00022448"/>
    </source>
</evidence>
<dbReference type="Gene3D" id="3.10.20.30">
    <property type="match status" value="1"/>
</dbReference>
<dbReference type="PROSITE" id="PS00197">
    <property type="entry name" value="2FE2S_FER_1"/>
    <property type="match status" value="1"/>
</dbReference>
<evidence type="ECO:0000259" key="10">
    <source>
        <dbReference type="PROSITE" id="PS51085"/>
    </source>
</evidence>
<comment type="cofactor">
    <cofactor evidence="8">
        <name>[2Fe-2S] cluster</name>
        <dbReference type="ChEBI" id="CHEBI:190135"/>
    </cofactor>
</comment>
<keyword evidence="3" id="KW-0001">2Fe-2S</keyword>
<evidence type="ECO:0000256" key="4">
    <source>
        <dbReference type="ARBA" id="ARBA00022723"/>
    </source>
</evidence>
<evidence type="ECO:0000256" key="5">
    <source>
        <dbReference type="ARBA" id="ARBA00022982"/>
    </source>
</evidence>
<organism evidence="11 12">
    <name type="scientific">Oleispira antarctica RB-8</name>
    <dbReference type="NCBI Taxonomy" id="698738"/>
    <lineage>
        <taxon>Bacteria</taxon>
        <taxon>Pseudomonadati</taxon>
        <taxon>Pseudomonadota</taxon>
        <taxon>Gammaproteobacteria</taxon>
        <taxon>Oceanospirillales</taxon>
        <taxon>Oceanospirillaceae</taxon>
        <taxon>Oleispira</taxon>
    </lineage>
</organism>
<evidence type="ECO:0000256" key="3">
    <source>
        <dbReference type="ARBA" id="ARBA00022714"/>
    </source>
</evidence>
<dbReference type="CDD" id="cd00207">
    <property type="entry name" value="fer2"/>
    <property type="match status" value="1"/>
</dbReference>
<keyword evidence="4" id="KW-0479">Metal-binding</keyword>
<dbReference type="Proteomes" id="UP000032749">
    <property type="component" value="Chromosome"/>
</dbReference>
<dbReference type="PANTHER" id="PTHR43112:SF3">
    <property type="entry name" value="FERREDOXIN-2, CHLOROPLASTIC"/>
    <property type="match status" value="1"/>
</dbReference>
<dbReference type="InterPro" id="IPR012675">
    <property type="entry name" value="Beta-grasp_dom_sf"/>
</dbReference>
<evidence type="ECO:0000256" key="8">
    <source>
        <dbReference type="ARBA" id="ARBA00034078"/>
    </source>
</evidence>
<dbReference type="GO" id="GO:0046872">
    <property type="term" value="F:metal ion binding"/>
    <property type="evidence" value="ECO:0007669"/>
    <property type="project" value="UniProtKB-KW"/>
</dbReference>
<keyword evidence="12" id="KW-1185">Reference proteome</keyword>
<evidence type="ECO:0000313" key="11">
    <source>
        <dbReference type="EMBL" id="CCK75434.1"/>
    </source>
</evidence>
<protein>
    <submittedName>
        <fullName evidence="11">Iron-sulfur cluster-binding protein</fullName>
    </submittedName>
</protein>
<gene>
    <name evidence="11" type="ORF">OLEAN_C12580</name>
</gene>
<dbReference type="KEGG" id="oai:OLEAN_C12580"/>
<feature type="domain" description="2Fe-2S ferredoxin-type" evidence="10">
    <location>
        <begin position="81"/>
        <end position="166"/>
    </location>
</feature>
<dbReference type="InterPro" id="IPR036010">
    <property type="entry name" value="2Fe-2S_ferredoxin-like_sf"/>
</dbReference>
<evidence type="ECO:0000256" key="7">
    <source>
        <dbReference type="ARBA" id="ARBA00023014"/>
    </source>
</evidence>
<keyword evidence="5" id="KW-0249">Electron transport</keyword>
<dbReference type="InterPro" id="IPR001041">
    <property type="entry name" value="2Fe-2S_ferredoxin-type"/>
</dbReference>
<name>R4YT28_OLEAN</name>
<keyword evidence="7" id="KW-0411">Iron-sulfur</keyword>
<evidence type="ECO:0000256" key="9">
    <source>
        <dbReference type="SAM" id="MobiDB-lite"/>
    </source>
</evidence>